<dbReference type="InterPro" id="IPR011043">
    <property type="entry name" value="Gal_Oxase/kelch_b-propeller"/>
</dbReference>
<dbReference type="Proteomes" id="UP000664859">
    <property type="component" value="Unassembled WGS sequence"/>
</dbReference>
<protein>
    <submittedName>
        <fullName evidence="4">Uncharacterized protein</fullName>
    </submittedName>
</protein>
<organism evidence="4 5">
    <name type="scientific">Tribonema minus</name>
    <dbReference type="NCBI Taxonomy" id="303371"/>
    <lineage>
        <taxon>Eukaryota</taxon>
        <taxon>Sar</taxon>
        <taxon>Stramenopiles</taxon>
        <taxon>Ochrophyta</taxon>
        <taxon>PX clade</taxon>
        <taxon>Xanthophyceae</taxon>
        <taxon>Tribonematales</taxon>
        <taxon>Tribonemataceae</taxon>
        <taxon>Tribonema</taxon>
    </lineage>
</organism>
<evidence type="ECO:0000256" key="2">
    <source>
        <dbReference type="ARBA" id="ARBA00022737"/>
    </source>
</evidence>
<evidence type="ECO:0000256" key="3">
    <source>
        <dbReference type="SAM" id="MobiDB-lite"/>
    </source>
</evidence>
<evidence type="ECO:0000256" key="1">
    <source>
        <dbReference type="ARBA" id="ARBA00022441"/>
    </source>
</evidence>
<accession>A0A835Z314</accession>
<dbReference type="Gene3D" id="2.120.10.80">
    <property type="entry name" value="Kelch-type beta propeller"/>
    <property type="match status" value="2"/>
</dbReference>
<evidence type="ECO:0000313" key="5">
    <source>
        <dbReference type="Proteomes" id="UP000664859"/>
    </source>
</evidence>
<gene>
    <name evidence="4" type="ORF">JKP88DRAFT_163519</name>
</gene>
<keyword evidence="5" id="KW-1185">Reference proteome</keyword>
<dbReference type="InterPro" id="IPR015915">
    <property type="entry name" value="Kelch-typ_b-propeller"/>
</dbReference>
<dbReference type="OrthoDB" id="10251809at2759"/>
<comment type="caution">
    <text evidence="4">The sequence shown here is derived from an EMBL/GenBank/DDBJ whole genome shotgun (WGS) entry which is preliminary data.</text>
</comment>
<dbReference type="PANTHER" id="PTHR46093:SF18">
    <property type="entry name" value="FIBRONECTIN TYPE-III DOMAIN-CONTAINING PROTEIN"/>
    <property type="match status" value="1"/>
</dbReference>
<dbReference type="EMBL" id="JAFCMP010000179">
    <property type="protein sequence ID" value="KAG5184115.1"/>
    <property type="molecule type" value="Genomic_DNA"/>
</dbReference>
<dbReference type="Pfam" id="PF24681">
    <property type="entry name" value="Kelch_KLHDC2_KLHL20_DRC7"/>
    <property type="match status" value="1"/>
</dbReference>
<keyword evidence="1" id="KW-0880">Kelch repeat</keyword>
<proteinExistence type="predicted"/>
<keyword evidence="2" id="KW-0677">Repeat</keyword>
<dbReference type="PANTHER" id="PTHR46093">
    <property type="entry name" value="ACYL-COA-BINDING DOMAIN-CONTAINING PROTEIN 5"/>
    <property type="match status" value="1"/>
</dbReference>
<dbReference type="AlphaFoldDB" id="A0A835Z314"/>
<dbReference type="SUPFAM" id="SSF50965">
    <property type="entry name" value="Galactose oxidase, central domain"/>
    <property type="match status" value="1"/>
</dbReference>
<sequence>MACTSKKRAAVSAPTWGSTLGRWVCLETSGEGPCPRSGHHVVQSGNTAFLFGGCGHTELDKLAALNDAYSFNLETHQWQLVKVNSEPPTARSSFSMCAPPDGSRSIFVAGGTGADPDSLCHDIVEFDTHARTWSRVVDVGDTPWILYGQSQCAYGGSLILFGGTSGLEYVNDLYEIDIKTRRWRKLTTTGSIPSPRYQHQAIVVGDSMYVIGGGAFMPQYSVVDVYCLNLITLVWKAVNTSGEAPQSRVAHTCSFDGATDTILMWGGFSSTLHRLQDFHILHCSTATWTTETSNQPPPRAFHAACFHKGALYLFCGADGDNRYNDVWRYTVRESPPSLGVLAARQLRATEGDDEKPVKPRKNHLSDNAATASRKCISQSAGNSVQLPAEVASALCGFNKYATSLSV</sequence>
<evidence type="ECO:0000313" key="4">
    <source>
        <dbReference type="EMBL" id="KAG5184115.1"/>
    </source>
</evidence>
<feature type="region of interest" description="Disordered" evidence="3">
    <location>
        <begin position="349"/>
        <end position="369"/>
    </location>
</feature>
<reference evidence="4" key="1">
    <citation type="submission" date="2021-02" db="EMBL/GenBank/DDBJ databases">
        <title>First Annotated Genome of the Yellow-green Alga Tribonema minus.</title>
        <authorList>
            <person name="Mahan K.M."/>
        </authorList>
    </citation>
    <scope>NUCLEOTIDE SEQUENCE</scope>
    <source>
        <strain evidence="4">UTEX B ZZ1240</strain>
    </source>
</reference>
<name>A0A835Z314_9STRA</name>